<evidence type="ECO:0000313" key="2">
    <source>
        <dbReference type="Ensembl" id="ENSPMGP00000015736.1"/>
    </source>
</evidence>
<sequence>MSISKLVTNWWISYQVLHGFFGWKTDVTSFILSSSFQYLSFGDGCCSLIYMYHFIDVAMTWTEAQQYCRQHYTDLATIHNTEDLDKLTRPSTYTGDAWIGLFDDVASWKGVMGNDSNSWRWSVTGTTSMDLLRMQHMRVFWWEGLMVRGSNGLHSNLASYEQENAFRFEAVLFLQV</sequence>
<feature type="domain" description="C-type lectin" evidence="1">
    <location>
        <begin position="52"/>
        <end position="122"/>
    </location>
</feature>
<protein>
    <recommendedName>
        <fullName evidence="1">C-type lectin domain-containing protein</fullName>
    </recommendedName>
</protein>
<dbReference type="STRING" id="409849.ENSPMGP00000015736"/>
<evidence type="ECO:0000259" key="1">
    <source>
        <dbReference type="PROSITE" id="PS50041"/>
    </source>
</evidence>
<accession>A0A3B4AGX4</accession>
<dbReference type="SUPFAM" id="SSF56436">
    <property type="entry name" value="C-type lectin-like"/>
    <property type="match status" value="1"/>
</dbReference>
<dbReference type="PANTHER" id="PTHR45784">
    <property type="entry name" value="C-TYPE LECTIN DOMAIN FAMILY 20 MEMBER A-RELATED"/>
    <property type="match status" value="1"/>
</dbReference>
<dbReference type="InterPro" id="IPR001304">
    <property type="entry name" value="C-type_lectin-like"/>
</dbReference>
<reference evidence="2" key="2">
    <citation type="submission" date="2025-09" db="UniProtKB">
        <authorList>
            <consortium name="Ensembl"/>
        </authorList>
    </citation>
    <scope>IDENTIFICATION</scope>
</reference>
<organism evidence="2 3">
    <name type="scientific">Periophthalmus magnuspinnatus</name>
    <dbReference type="NCBI Taxonomy" id="409849"/>
    <lineage>
        <taxon>Eukaryota</taxon>
        <taxon>Metazoa</taxon>
        <taxon>Chordata</taxon>
        <taxon>Craniata</taxon>
        <taxon>Vertebrata</taxon>
        <taxon>Euteleostomi</taxon>
        <taxon>Actinopterygii</taxon>
        <taxon>Neopterygii</taxon>
        <taxon>Teleostei</taxon>
        <taxon>Neoteleostei</taxon>
        <taxon>Acanthomorphata</taxon>
        <taxon>Gobiaria</taxon>
        <taxon>Gobiiformes</taxon>
        <taxon>Gobioidei</taxon>
        <taxon>Gobiidae</taxon>
        <taxon>Oxudercinae</taxon>
        <taxon>Periophthalmus</taxon>
    </lineage>
</organism>
<dbReference type="InterPro" id="IPR016186">
    <property type="entry name" value="C-type_lectin-like/link_sf"/>
</dbReference>
<keyword evidence="3" id="KW-1185">Reference proteome</keyword>
<dbReference type="InterPro" id="IPR016187">
    <property type="entry name" value="CTDL_fold"/>
</dbReference>
<dbReference type="Pfam" id="PF00059">
    <property type="entry name" value="Lectin_C"/>
    <property type="match status" value="1"/>
</dbReference>
<dbReference type="PROSITE" id="PS50041">
    <property type="entry name" value="C_TYPE_LECTIN_2"/>
    <property type="match status" value="1"/>
</dbReference>
<reference evidence="2" key="1">
    <citation type="submission" date="2025-08" db="UniProtKB">
        <authorList>
            <consortium name="Ensembl"/>
        </authorList>
    </citation>
    <scope>IDENTIFICATION</scope>
</reference>
<dbReference type="Gene3D" id="3.10.100.10">
    <property type="entry name" value="Mannose-Binding Protein A, subunit A"/>
    <property type="match status" value="1"/>
</dbReference>
<name>A0A3B4AGX4_9GOBI</name>
<evidence type="ECO:0000313" key="3">
    <source>
        <dbReference type="Proteomes" id="UP000261520"/>
    </source>
</evidence>
<dbReference type="Ensembl" id="ENSPMGT00000016789.1">
    <property type="protein sequence ID" value="ENSPMGP00000015736.1"/>
    <property type="gene ID" value="ENSPMGG00000012893.1"/>
</dbReference>
<dbReference type="Proteomes" id="UP000261520">
    <property type="component" value="Unplaced"/>
</dbReference>
<proteinExistence type="predicted"/>
<dbReference type="PANTHER" id="PTHR45784:SF3">
    <property type="entry name" value="C-TYPE LECTIN DOMAIN FAMILY 4 MEMBER K-LIKE-RELATED"/>
    <property type="match status" value="1"/>
</dbReference>
<dbReference type="AlphaFoldDB" id="A0A3B4AGX4"/>